<evidence type="ECO:0000313" key="3">
    <source>
        <dbReference type="EMBL" id="MBB4799702.1"/>
    </source>
</evidence>
<evidence type="ECO:0000313" key="4">
    <source>
        <dbReference type="Proteomes" id="UP000539957"/>
    </source>
</evidence>
<accession>A0A7W7ISF6</accession>
<dbReference type="SMART" id="SM00507">
    <property type="entry name" value="HNHc"/>
    <property type="match status" value="1"/>
</dbReference>
<evidence type="ECO:0000256" key="1">
    <source>
        <dbReference type="SAM" id="MobiDB-lite"/>
    </source>
</evidence>
<comment type="caution">
    <text evidence="3">The sequence shown here is derived from an EMBL/GenBank/DDBJ whole genome shotgun (WGS) entry which is preliminary data.</text>
</comment>
<dbReference type="Gene3D" id="1.10.30.50">
    <property type="match status" value="1"/>
</dbReference>
<dbReference type="GO" id="GO:0005840">
    <property type="term" value="C:ribosome"/>
    <property type="evidence" value="ECO:0007669"/>
    <property type="project" value="UniProtKB-KW"/>
</dbReference>
<dbReference type="RefSeq" id="WP_184273476.1">
    <property type="nucleotide sequence ID" value="NZ_JACHKY010000007.1"/>
</dbReference>
<dbReference type="Pfam" id="PF01844">
    <property type="entry name" value="HNH"/>
    <property type="match status" value="1"/>
</dbReference>
<proteinExistence type="predicted"/>
<protein>
    <submittedName>
        <fullName evidence="3">Ribosomal protein L44E</fullName>
    </submittedName>
</protein>
<dbReference type="AlphaFoldDB" id="A0A7W7ISF6"/>
<keyword evidence="3" id="KW-0687">Ribonucleoprotein</keyword>
<dbReference type="InterPro" id="IPR003615">
    <property type="entry name" value="HNH_nuc"/>
</dbReference>
<sequence length="141" mass="15603">MKPDLSIIPEPDRSTEERAVSQAMKDRVREEQGGICARSWCEAQALDVDHIIPLWNYGTNVRANLVALCTTCHAQKTKAEAAMRAKAKAQAGETGQHARRQKRGGSSIQSANRWPPKGSVKLPSKKSQRLNESTPNKQREA</sequence>
<dbReference type="Proteomes" id="UP000539957">
    <property type="component" value="Unassembled WGS sequence"/>
</dbReference>
<name>A0A7W7ISF6_9CAUL</name>
<dbReference type="EMBL" id="JACHKY010000007">
    <property type="protein sequence ID" value="MBB4799702.1"/>
    <property type="molecule type" value="Genomic_DNA"/>
</dbReference>
<feature type="domain" description="HNH nuclease" evidence="2">
    <location>
        <begin position="24"/>
        <end position="74"/>
    </location>
</feature>
<gene>
    <name evidence="3" type="ORF">HNP32_003462</name>
</gene>
<dbReference type="GO" id="GO:0003676">
    <property type="term" value="F:nucleic acid binding"/>
    <property type="evidence" value="ECO:0007669"/>
    <property type="project" value="InterPro"/>
</dbReference>
<evidence type="ECO:0000259" key="2">
    <source>
        <dbReference type="SMART" id="SM00507"/>
    </source>
</evidence>
<dbReference type="CDD" id="cd00085">
    <property type="entry name" value="HNHc"/>
    <property type="match status" value="1"/>
</dbReference>
<keyword evidence="3" id="KW-0689">Ribosomal protein</keyword>
<feature type="region of interest" description="Disordered" evidence="1">
    <location>
        <begin position="77"/>
        <end position="141"/>
    </location>
</feature>
<dbReference type="InterPro" id="IPR002711">
    <property type="entry name" value="HNH"/>
</dbReference>
<organism evidence="3 4">
    <name type="scientific">Brevundimonas bullata</name>
    <dbReference type="NCBI Taxonomy" id="13160"/>
    <lineage>
        <taxon>Bacteria</taxon>
        <taxon>Pseudomonadati</taxon>
        <taxon>Pseudomonadota</taxon>
        <taxon>Alphaproteobacteria</taxon>
        <taxon>Caulobacterales</taxon>
        <taxon>Caulobacteraceae</taxon>
        <taxon>Brevundimonas</taxon>
    </lineage>
</organism>
<dbReference type="GO" id="GO:0008270">
    <property type="term" value="F:zinc ion binding"/>
    <property type="evidence" value="ECO:0007669"/>
    <property type="project" value="InterPro"/>
</dbReference>
<feature type="compositionally biased region" description="Polar residues" evidence="1">
    <location>
        <begin position="130"/>
        <end position="141"/>
    </location>
</feature>
<keyword evidence="4" id="KW-1185">Reference proteome</keyword>
<dbReference type="GO" id="GO:0004519">
    <property type="term" value="F:endonuclease activity"/>
    <property type="evidence" value="ECO:0007669"/>
    <property type="project" value="InterPro"/>
</dbReference>
<reference evidence="3 4" key="1">
    <citation type="submission" date="2020-08" db="EMBL/GenBank/DDBJ databases">
        <title>Functional genomics of gut bacteria from endangered species of beetles.</title>
        <authorList>
            <person name="Carlos-Shanley C."/>
        </authorList>
    </citation>
    <scope>NUCLEOTIDE SEQUENCE [LARGE SCALE GENOMIC DNA]</scope>
    <source>
        <strain evidence="3 4">S00123</strain>
    </source>
</reference>